<dbReference type="SUPFAM" id="SSF46785">
    <property type="entry name" value="Winged helix' DNA-binding domain"/>
    <property type="match status" value="1"/>
</dbReference>
<dbReference type="InterPro" id="IPR036388">
    <property type="entry name" value="WH-like_DNA-bd_sf"/>
</dbReference>
<reference evidence="2" key="1">
    <citation type="submission" date="2023-03" db="EMBL/GenBank/DDBJ databases">
        <title>Andean soil-derived lignocellulolytic bacterial consortium as a source of novel taxa and putative plastic-active enzymes.</title>
        <authorList>
            <person name="Diaz-Garcia L."/>
            <person name="Chuvochina M."/>
            <person name="Feuerriegel G."/>
            <person name="Bunk B."/>
            <person name="Sproer C."/>
            <person name="Streit W.R."/>
            <person name="Rodriguez L.M."/>
            <person name="Overmann J."/>
            <person name="Jimenez D.J."/>
        </authorList>
    </citation>
    <scope>NUCLEOTIDE SEQUENCE</scope>
    <source>
        <strain evidence="2">MAG 2441</strain>
    </source>
</reference>
<evidence type="ECO:0000313" key="2">
    <source>
        <dbReference type="EMBL" id="WEK52935.1"/>
    </source>
</evidence>
<evidence type="ECO:0000259" key="1">
    <source>
        <dbReference type="Pfam" id="PF13545"/>
    </source>
</evidence>
<dbReference type="EMBL" id="CP119317">
    <property type="protein sequence ID" value="WEK52935.1"/>
    <property type="molecule type" value="Genomic_DNA"/>
</dbReference>
<dbReference type="InterPro" id="IPR036390">
    <property type="entry name" value="WH_DNA-bd_sf"/>
</dbReference>
<dbReference type="PRINTS" id="PR00033">
    <property type="entry name" value="HTHASNC"/>
</dbReference>
<dbReference type="GO" id="GO:0043565">
    <property type="term" value="F:sequence-specific DNA binding"/>
    <property type="evidence" value="ECO:0007669"/>
    <property type="project" value="InterPro"/>
</dbReference>
<dbReference type="AlphaFoldDB" id="A0AA95ET71"/>
<name>A0AA95ET71_9BACL</name>
<keyword evidence="3" id="KW-1185">Reference proteome</keyword>
<dbReference type="Proteomes" id="UP001178662">
    <property type="component" value="Chromosome"/>
</dbReference>
<evidence type="ECO:0000313" key="3">
    <source>
        <dbReference type="Proteomes" id="UP001178662"/>
    </source>
</evidence>
<feature type="domain" description="HTH crp-type" evidence="1">
    <location>
        <begin position="24"/>
        <end position="84"/>
    </location>
</feature>
<dbReference type="Pfam" id="PF13545">
    <property type="entry name" value="HTH_Crp_2"/>
    <property type="match status" value="1"/>
</dbReference>
<dbReference type="Gene3D" id="1.10.10.10">
    <property type="entry name" value="Winged helix-like DNA-binding domain superfamily/Winged helix DNA-binding domain"/>
    <property type="match status" value="1"/>
</dbReference>
<organism evidence="2 3">
    <name type="scientific">Candidatus Cohnella colombiensis</name>
    <dbReference type="NCBI Taxonomy" id="3121368"/>
    <lineage>
        <taxon>Bacteria</taxon>
        <taxon>Bacillati</taxon>
        <taxon>Bacillota</taxon>
        <taxon>Bacilli</taxon>
        <taxon>Bacillales</taxon>
        <taxon>Paenibacillaceae</taxon>
        <taxon>Cohnella</taxon>
    </lineage>
</organism>
<proteinExistence type="predicted"/>
<protein>
    <submittedName>
        <fullName evidence="2">Helix-turn-helix domain-containing protein</fullName>
    </submittedName>
</protein>
<dbReference type="InterPro" id="IPR000485">
    <property type="entry name" value="AsnC-type_HTH_dom"/>
</dbReference>
<dbReference type="InterPro" id="IPR012318">
    <property type="entry name" value="HTH_CRP"/>
</dbReference>
<sequence length="134" mass="15211">MMEENKLIEKASYIKEAYYSVLNLLLNHKGTDGICRISQSEIAFRLGMSQTTVAKRFKNLRKFGAIEKVGYQNAYVVHHTDLLEHSPLGLTLKLAHLLDVRPELISDYNAQAEILGASYNDIQIARGYLTYMTT</sequence>
<dbReference type="GO" id="GO:0006355">
    <property type="term" value="P:regulation of DNA-templated transcription"/>
    <property type="evidence" value="ECO:0007669"/>
    <property type="project" value="InterPro"/>
</dbReference>
<accession>A0AA95ET71</accession>
<gene>
    <name evidence="2" type="ORF">P0Y55_10000</name>
</gene>